<dbReference type="Proteomes" id="UP000650467">
    <property type="component" value="Unassembled WGS sequence"/>
</dbReference>
<feature type="compositionally biased region" description="Basic and acidic residues" evidence="1">
    <location>
        <begin position="206"/>
        <end position="216"/>
    </location>
</feature>
<organism evidence="2 3">
    <name type="scientific">Chlamydomonas incerta</name>
    <dbReference type="NCBI Taxonomy" id="51695"/>
    <lineage>
        <taxon>Eukaryota</taxon>
        <taxon>Viridiplantae</taxon>
        <taxon>Chlorophyta</taxon>
        <taxon>core chlorophytes</taxon>
        <taxon>Chlorophyceae</taxon>
        <taxon>CS clade</taxon>
        <taxon>Chlamydomonadales</taxon>
        <taxon>Chlamydomonadaceae</taxon>
        <taxon>Chlamydomonas</taxon>
    </lineage>
</organism>
<reference evidence="2" key="1">
    <citation type="journal article" date="2020" name="bioRxiv">
        <title>Comparative genomics of Chlamydomonas.</title>
        <authorList>
            <person name="Craig R.J."/>
            <person name="Hasan A.R."/>
            <person name="Ness R.W."/>
            <person name="Keightley P.D."/>
        </authorList>
    </citation>
    <scope>NUCLEOTIDE SEQUENCE</scope>
    <source>
        <strain evidence="2">SAG 7.73</strain>
    </source>
</reference>
<feature type="region of interest" description="Disordered" evidence="1">
    <location>
        <begin position="1"/>
        <end position="48"/>
    </location>
</feature>
<protein>
    <submittedName>
        <fullName evidence="2">Uncharacterized protein</fullName>
    </submittedName>
</protein>
<keyword evidence="3" id="KW-1185">Reference proteome</keyword>
<sequence>MARLPPQPAQQQGLWAAAQSLLEARSPAASPPNNASSPAGARPAARALHPQHNLPQQQPDFLEVALTPEELPPGPLREALKRTLAISAGTLPLRDMRRLLQEHYARYAVYETNLLWCPHSTALAAWLGAAHVLLMPYVEGIRCHRVVLRRVLMPATSAEAAASAAESYPPPAAAPEAAATAEHPPSAATAATTAIKGATQALRQRRREEREGEGEHTGPQPHAPSEAQLQMQLDVAFSWRPLAPLHTLLAGCTGGLAGSSTRSATGSSSALRPSGGGGGGFGLLPLFTTEHTITLSINAHDKVVAHRDITHNFPLAPLPAKGLLGLPTPLVATLLHV</sequence>
<comment type="caution">
    <text evidence="2">The sequence shown here is derived from an EMBL/GenBank/DDBJ whole genome shotgun (WGS) entry which is preliminary data.</text>
</comment>
<feature type="compositionally biased region" description="Low complexity" evidence="1">
    <location>
        <begin position="24"/>
        <end position="48"/>
    </location>
</feature>
<evidence type="ECO:0000313" key="3">
    <source>
        <dbReference type="Proteomes" id="UP000650467"/>
    </source>
</evidence>
<accession>A0A835W3P3</accession>
<gene>
    <name evidence="2" type="ORF">HXX76_005754</name>
</gene>
<evidence type="ECO:0000256" key="1">
    <source>
        <dbReference type="SAM" id="MobiDB-lite"/>
    </source>
</evidence>
<dbReference type="OrthoDB" id="545166at2759"/>
<proteinExistence type="predicted"/>
<feature type="compositionally biased region" description="Low complexity" evidence="1">
    <location>
        <begin position="174"/>
        <end position="194"/>
    </location>
</feature>
<evidence type="ECO:0000313" key="2">
    <source>
        <dbReference type="EMBL" id="KAG2438145.1"/>
    </source>
</evidence>
<name>A0A835W3P3_CHLIN</name>
<dbReference type="AlphaFoldDB" id="A0A835W3P3"/>
<dbReference type="EMBL" id="JAEHOC010000010">
    <property type="protein sequence ID" value="KAG2438145.1"/>
    <property type="molecule type" value="Genomic_DNA"/>
</dbReference>
<feature type="region of interest" description="Disordered" evidence="1">
    <location>
        <begin position="167"/>
        <end position="225"/>
    </location>
</feature>